<dbReference type="Gene3D" id="3.30.1520.10">
    <property type="entry name" value="Phox-like domain"/>
    <property type="match status" value="1"/>
</dbReference>
<feature type="compositionally biased region" description="Low complexity" evidence="1">
    <location>
        <begin position="350"/>
        <end position="359"/>
    </location>
</feature>
<dbReference type="SUPFAM" id="SSF64268">
    <property type="entry name" value="PX domain"/>
    <property type="match status" value="1"/>
</dbReference>
<reference evidence="4" key="1">
    <citation type="journal article" date="2015" name="PLoS Genet.">
        <title>Genome Sequence and Transcriptome Analyses of Chrysochromulina tobin: Metabolic Tools for Enhanced Algal Fitness in the Prominent Order Prymnesiales (Haptophyceae).</title>
        <authorList>
            <person name="Hovde B.T."/>
            <person name="Deodato C.R."/>
            <person name="Hunsperger H.M."/>
            <person name="Ryken S.A."/>
            <person name="Yost W."/>
            <person name="Jha R.K."/>
            <person name="Patterson J."/>
            <person name="Monnat R.J. Jr."/>
            <person name="Barlow S.B."/>
            <person name="Starkenburg S.R."/>
            <person name="Cattolico R.A."/>
        </authorList>
    </citation>
    <scope>NUCLEOTIDE SEQUENCE</scope>
    <source>
        <strain evidence="4">CCMP291</strain>
    </source>
</reference>
<accession>A0A0M0JGF5</accession>
<dbReference type="Pfam" id="PF00787">
    <property type="entry name" value="PX"/>
    <property type="match status" value="1"/>
</dbReference>
<feature type="region of interest" description="Disordered" evidence="1">
    <location>
        <begin position="350"/>
        <end position="389"/>
    </location>
</feature>
<gene>
    <name evidence="3" type="ORF">Ctob_011542</name>
</gene>
<feature type="domain" description="PX" evidence="2">
    <location>
        <begin position="1"/>
        <end position="116"/>
    </location>
</feature>
<dbReference type="AlphaFoldDB" id="A0A0M0JGF5"/>
<dbReference type="GO" id="GO:0035091">
    <property type="term" value="F:phosphatidylinositol binding"/>
    <property type="evidence" value="ECO:0007669"/>
    <property type="project" value="InterPro"/>
</dbReference>
<organism evidence="3 4">
    <name type="scientific">Chrysochromulina tobinii</name>
    <dbReference type="NCBI Taxonomy" id="1460289"/>
    <lineage>
        <taxon>Eukaryota</taxon>
        <taxon>Haptista</taxon>
        <taxon>Haptophyta</taxon>
        <taxon>Prymnesiophyceae</taxon>
        <taxon>Prymnesiales</taxon>
        <taxon>Chrysochromulinaceae</taxon>
        <taxon>Chrysochromulina</taxon>
    </lineage>
</organism>
<dbReference type="EMBL" id="JWZX01002975">
    <property type="protein sequence ID" value="KOO25432.1"/>
    <property type="molecule type" value="Genomic_DNA"/>
</dbReference>
<dbReference type="PROSITE" id="PS50195">
    <property type="entry name" value="PX"/>
    <property type="match status" value="1"/>
</dbReference>
<dbReference type="InterPro" id="IPR001683">
    <property type="entry name" value="PX_dom"/>
</dbReference>
<evidence type="ECO:0000313" key="3">
    <source>
        <dbReference type="EMBL" id="KOO25432.1"/>
    </source>
</evidence>
<evidence type="ECO:0000313" key="4">
    <source>
        <dbReference type="Proteomes" id="UP000037460"/>
    </source>
</evidence>
<keyword evidence="4" id="KW-1185">Reference proteome</keyword>
<name>A0A0M0JGF5_9EUKA</name>
<proteinExistence type="predicted"/>
<dbReference type="SMART" id="SM00312">
    <property type="entry name" value="PX"/>
    <property type="match status" value="1"/>
</dbReference>
<evidence type="ECO:0000256" key="1">
    <source>
        <dbReference type="SAM" id="MobiDB-lite"/>
    </source>
</evidence>
<dbReference type="Gene3D" id="1.10.472.10">
    <property type="entry name" value="Cyclin-like"/>
    <property type="match status" value="1"/>
</dbReference>
<dbReference type="Proteomes" id="UP000037460">
    <property type="component" value="Unassembled WGS sequence"/>
</dbReference>
<evidence type="ECO:0000259" key="2">
    <source>
        <dbReference type="PROSITE" id="PS50195"/>
    </source>
</evidence>
<dbReference type="InterPro" id="IPR036871">
    <property type="entry name" value="PX_dom_sf"/>
</dbReference>
<comment type="caution">
    <text evidence="3">The sequence shown here is derived from an EMBL/GenBank/DDBJ whole genome shotgun (WGS) entry which is preliminary data.</text>
</comment>
<sequence length="413" mass="44848">MSADETVSDPIASIVVFYEVTVTVGLGQELGSARRRYREFLQLHRLLQQRFPRLLSEEHEELPPFPPKTFLRAGWEPEVVVTRIRALGAWLTTVTDKLQYVSPELISFLNVPMYCAVRMLSGDLSAADLVEPCSLPCSPDTIMANEPGARARSPLSPHTDHSLHPCGVCASDGLQAIATGLRHSIERPGYNECAMHLARALCAYAAEAGLASPPSLDETHRLVRSICGRALFKPCSLLAAVVYLKRMKPSMRHALLQSDGWALTALVVLVIAAKVYDSDYPISNADVCAPCLLLPYAGAGGAHANARPVSMRRVNECERRVLAMLDYCTVVSRVDFARAYLTLPFAFPSVPRSRPTSTSIGDAAGSTRPPRVPNGGASADCLRPEAADGRKSSLRDFAARQLMGLSIRQASLP</sequence>
<dbReference type="CDD" id="cd06093">
    <property type="entry name" value="PX_domain"/>
    <property type="match status" value="1"/>
</dbReference>
<dbReference type="InterPro" id="IPR036915">
    <property type="entry name" value="Cyclin-like_sf"/>
</dbReference>
<dbReference type="SUPFAM" id="SSF47954">
    <property type="entry name" value="Cyclin-like"/>
    <property type="match status" value="1"/>
</dbReference>
<protein>
    <recommendedName>
        <fullName evidence="2">PX domain-containing protein</fullName>
    </recommendedName>
</protein>